<reference evidence="1 2" key="2">
    <citation type="submission" date="2018-11" db="EMBL/GenBank/DDBJ databases">
        <authorList>
            <consortium name="Pathogen Informatics"/>
        </authorList>
    </citation>
    <scope>NUCLEOTIDE SEQUENCE [LARGE SCALE GENOMIC DNA]</scope>
</reference>
<sequence length="59" mass="7148">MENMWLLMRIFGLMIADLLMFIIGESLLFISTVVETIFTYAYRGDQLVEMLRNWWRKVK</sequence>
<dbReference type="Proteomes" id="UP000267606">
    <property type="component" value="Unassembled WGS sequence"/>
</dbReference>
<gene>
    <name evidence="1" type="ORF">OFLC_LOCUS8427</name>
</gene>
<accession>A0A183HLR5</accession>
<name>A0A183HLR5_9BILA</name>
<protein>
    <submittedName>
        <fullName evidence="3">TMhelix containing protein</fullName>
    </submittedName>
</protein>
<evidence type="ECO:0000313" key="2">
    <source>
        <dbReference type="Proteomes" id="UP000267606"/>
    </source>
</evidence>
<reference evidence="3" key="1">
    <citation type="submission" date="2016-06" db="UniProtKB">
        <authorList>
            <consortium name="WormBaseParasite"/>
        </authorList>
    </citation>
    <scope>IDENTIFICATION</scope>
</reference>
<proteinExistence type="predicted"/>
<dbReference type="WBParaSite" id="OFLC_0000842601-mRNA-1">
    <property type="protein sequence ID" value="OFLC_0000842601-mRNA-1"/>
    <property type="gene ID" value="OFLC_0000842601"/>
</dbReference>
<dbReference type="EMBL" id="UZAJ01009522">
    <property type="protein sequence ID" value="VDO55601.1"/>
    <property type="molecule type" value="Genomic_DNA"/>
</dbReference>
<evidence type="ECO:0000313" key="1">
    <source>
        <dbReference type="EMBL" id="VDO55601.1"/>
    </source>
</evidence>
<keyword evidence="2" id="KW-1185">Reference proteome</keyword>
<dbReference type="AlphaFoldDB" id="A0A183HLR5"/>
<organism evidence="3">
    <name type="scientific">Onchocerca flexuosa</name>
    <dbReference type="NCBI Taxonomy" id="387005"/>
    <lineage>
        <taxon>Eukaryota</taxon>
        <taxon>Metazoa</taxon>
        <taxon>Ecdysozoa</taxon>
        <taxon>Nematoda</taxon>
        <taxon>Chromadorea</taxon>
        <taxon>Rhabditida</taxon>
        <taxon>Spirurina</taxon>
        <taxon>Spiruromorpha</taxon>
        <taxon>Filarioidea</taxon>
        <taxon>Onchocercidae</taxon>
        <taxon>Onchocerca</taxon>
    </lineage>
</organism>
<evidence type="ECO:0000313" key="3">
    <source>
        <dbReference type="WBParaSite" id="OFLC_0000842601-mRNA-1"/>
    </source>
</evidence>